<gene>
    <name evidence="1" type="ORF">O1Q98_11375</name>
</gene>
<organism evidence="1 2">
    <name type="scientific">Dickeya lacustris</name>
    <dbReference type="NCBI Taxonomy" id="2259638"/>
    <lineage>
        <taxon>Bacteria</taxon>
        <taxon>Pseudomonadati</taxon>
        <taxon>Pseudomonadota</taxon>
        <taxon>Gammaproteobacteria</taxon>
        <taxon>Enterobacterales</taxon>
        <taxon>Pectobacteriaceae</taxon>
        <taxon>Dickeya</taxon>
    </lineage>
</organism>
<dbReference type="Proteomes" id="UP001219630">
    <property type="component" value="Chromosome"/>
</dbReference>
<keyword evidence="2" id="KW-1185">Reference proteome</keyword>
<dbReference type="EMBL" id="CP114280">
    <property type="protein sequence ID" value="WFN54295.1"/>
    <property type="molecule type" value="Genomic_DNA"/>
</dbReference>
<protein>
    <submittedName>
        <fullName evidence="1">Tetratricopeptide repeat protein</fullName>
    </submittedName>
</protein>
<dbReference type="Gene3D" id="1.25.40.10">
    <property type="entry name" value="Tetratricopeptide repeat domain"/>
    <property type="match status" value="1"/>
</dbReference>
<dbReference type="InterPro" id="IPR011990">
    <property type="entry name" value="TPR-like_helical_dom_sf"/>
</dbReference>
<sequence length="210" mass="23096">MRIRPLRYQAITLLSSVVIVGQAGAIAPVDIHRQWSVCQYHTLARQKAPCFSELSQTAQAQANQHPGKADYLIWSAMVDSSLAGVKEGREALSLAKQAKNSLEKALALDPQALDGSAYTILGVLYYQVPGWPLGFGNEEKAETYLKTALTINPNSIDANYFYGDFLLKSGRKTEAKTYLNAALRAPARSGRELADQGRRMQAEQALRLLQ</sequence>
<name>A0ABY8G2Y6_9GAMM</name>
<dbReference type="SUPFAM" id="SSF48452">
    <property type="entry name" value="TPR-like"/>
    <property type="match status" value="1"/>
</dbReference>
<accession>A0ABY8G2Y6</accession>
<dbReference type="Pfam" id="PF14559">
    <property type="entry name" value="TPR_19"/>
    <property type="match status" value="1"/>
</dbReference>
<evidence type="ECO:0000313" key="2">
    <source>
        <dbReference type="Proteomes" id="UP001219630"/>
    </source>
</evidence>
<proteinExistence type="predicted"/>
<reference evidence="1 2" key="1">
    <citation type="submission" date="2022-12" db="EMBL/GenBank/DDBJ databases">
        <title>Complete genome sequencing of Dickeya lacustris type strain LMG30899.</title>
        <authorList>
            <person name="Dobhal S."/>
            <person name="Arizala D."/>
            <person name="Arif M."/>
        </authorList>
    </citation>
    <scope>NUCLEOTIDE SEQUENCE [LARGE SCALE GENOMIC DNA]</scope>
    <source>
        <strain evidence="1 2">LMG30899</strain>
    </source>
</reference>
<evidence type="ECO:0000313" key="1">
    <source>
        <dbReference type="EMBL" id="WFN54295.1"/>
    </source>
</evidence>